<dbReference type="AlphaFoldDB" id="A0A381RPV9"/>
<dbReference type="GO" id="GO:0008654">
    <property type="term" value="P:phospholipid biosynthetic process"/>
    <property type="evidence" value="ECO:0007669"/>
    <property type="project" value="InterPro"/>
</dbReference>
<feature type="transmembrane region" description="Helical" evidence="2">
    <location>
        <begin position="85"/>
        <end position="103"/>
    </location>
</feature>
<dbReference type="EMBL" id="UINC01002125">
    <property type="protein sequence ID" value="SUZ93191.1"/>
    <property type="molecule type" value="Genomic_DNA"/>
</dbReference>
<evidence type="ECO:0008006" key="4">
    <source>
        <dbReference type="Google" id="ProtNLM"/>
    </source>
</evidence>
<dbReference type="InterPro" id="IPR048254">
    <property type="entry name" value="CDP_ALCOHOL_P_TRANSF_CS"/>
</dbReference>
<feature type="transmembrane region" description="Helical" evidence="2">
    <location>
        <begin position="20"/>
        <end position="41"/>
    </location>
</feature>
<dbReference type="PROSITE" id="PS00379">
    <property type="entry name" value="CDP_ALCOHOL_P_TRANSF"/>
    <property type="match status" value="1"/>
</dbReference>
<sequence length="251" mass="27422">MVSVTHNVRFQSKGSPMRLVILDLLRLGLPLVLMFTAVTKWRFDLPIAYLLHVIVLYVIMAGLILWHAPTEFPSPGLGIANRITLIRASLVLPVVPLLFQPGILNATGYWWIIVMSIIAMACDGLDGWIARRSGTSTVFGGRFDMELDALLILALSALVALSGKVGTWVLFIGAMRYLFVMASWLWPRLQGTLPHSQRRKTVCVLQGAALLIGLAPLTSTPVAATAAGSTLAMLFVSFAIDTKWLIAESPR</sequence>
<keyword evidence="1" id="KW-0808">Transferase</keyword>
<protein>
    <recommendedName>
        <fullName evidence="4">CDP-alcohol phosphatidyltransferase</fullName>
    </recommendedName>
</protein>
<feature type="transmembrane region" description="Helical" evidence="2">
    <location>
        <begin position="201"/>
        <end position="218"/>
    </location>
</feature>
<evidence type="ECO:0000256" key="2">
    <source>
        <dbReference type="SAM" id="Phobius"/>
    </source>
</evidence>
<dbReference type="GO" id="GO:0016020">
    <property type="term" value="C:membrane"/>
    <property type="evidence" value="ECO:0007669"/>
    <property type="project" value="InterPro"/>
</dbReference>
<dbReference type="GO" id="GO:0016780">
    <property type="term" value="F:phosphotransferase activity, for other substituted phosphate groups"/>
    <property type="evidence" value="ECO:0007669"/>
    <property type="project" value="InterPro"/>
</dbReference>
<name>A0A381RPV9_9ZZZZ</name>
<organism evidence="3">
    <name type="scientific">marine metagenome</name>
    <dbReference type="NCBI Taxonomy" id="408172"/>
    <lineage>
        <taxon>unclassified sequences</taxon>
        <taxon>metagenomes</taxon>
        <taxon>ecological metagenomes</taxon>
    </lineage>
</organism>
<dbReference type="Pfam" id="PF01066">
    <property type="entry name" value="CDP-OH_P_transf"/>
    <property type="match status" value="1"/>
</dbReference>
<dbReference type="Gene3D" id="1.20.120.1760">
    <property type="match status" value="1"/>
</dbReference>
<keyword evidence="2" id="KW-0472">Membrane</keyword>
<dbReference type="InterPro" id="IPR000462">
    <property type="entry name" value="CDP-OH_P_trans"/>
</dbReference>
<accession>A0A381RPV9</accession>
<feature type="transmembrane region" description="Helical" evidence="2">
    <location>
        <begin position="109"/>
        <end position="131"/>
    </location>
</feature>
<reference evidence="3" key="1">
    <citation type="submission" date="2018-05" db="EMBL/GenBank/DDBJ databases">
        <authorList>
            <person name="Lanie J.A."/>
            <person name="Ng W.-L."/>
            <person name="Kazmierczak K.M."/>
            <person name="Andrzejewski T.M."/>
            <person name="Davidsen T.M."/>
            <person name="Wayne K.J."/>
            <person name="Tettelin H."/>
            <person name="Glass J.I."/>
            <person name="Rusch D."/>
            <person name="Podicherti R."/>
            <person name="Tsui H.-C.T."/>
            <person name="Winkler M.E."/>
        </authorList>
    </citation>
    <scope>NUCLEOTIDE SEQUENCE</scope>
</reference>
<keyword evidence="2" id="KW-0812">Transmembrane</keyword>
<evidence type="ECO:0000313" key="3">
    <source>
        <dbReference type="EMBL" id="SUZ93191.1"/>
    </source>
</evidence>
<keyword evidence="2" id="KW-1133">Transmembrane helix</keyword>
<dbReference type="InterPro" id="IPR043130">
    <property type="entry name" value="CDP-OH_PTrfase_TM_dom"/>
</dbReference>
<feature type="transmembrane region" description="Helical" evidence="2">
    <location>
        <begin position="143"/>
        <end position="162"/>
    </location>
</feature>
<feature type="transmembrane region" description="Helical" evidence="2">
    <location>
        <begin position="47"/>
        <end position="65"/>
    </location>
</feature>
<gene>
    <name evidence="3" type="ORF">METZ01_LOCUS46045</name>
</gene>
<evidence type="ECO:0000256" key="1">
    <source>
        <dbReference type="ARBA" id="ARBA00022679"/>
    </source>
</evidence>
<proteinExistence type="predicted"/>